<dbReference type="InterPro" id="IPR029044">
    <property type="entry name" value="Nucleotide-diphossugar_trans"/>
</dbReference>
<evidence type="ECO:0000313" key="10">
    <source>
        <dbReference type="EMBL" id="VDN19754.1"/>
    </source>
</evidence>
<feature type="domain" description="UDP-glucose:glycoprotein glucosyltransferase thioredoxin-like" evidence="8">
    <location>
        <begin position="175"/>
        <end position="276"/>
    </location>
</feature>
<keyword evidence="7" id="KW-1133">Transmembrane helix</keyword>
<dbReference type="CDD" id="cd06432">
    <property type="entry name" value="GT8_HUGT1_C_like"/>
    <property type="match status" value="1"/>
</dbReference>
<evidence type="ECO:0000256" key="1">
    <source>
        <dbReference type="ARBA" id="ARBA00001913"/>
    </source>
</evidence>
<sequence>MRITPKLQKAVMTKKLTDRENVMNWILSQPEVVQRINRLILDSPTSPDALYLDLTSMAKCRKTPPSQYYNVYFKGSMGLAMLFLLWDDCHNLKLDRVPIIYEYLFVLELFFKLIILISFNFDFFAAEEMKTHLSTVWVVTDLETAEGRLLTYNAIKHLKRSHIMRVAIINNPKDEMNMTLFHKESKQINNDEIVAGSKFSQQILGLKPGQLAFVVNGLLIGPLQEGQVFDVADVELIDKLVLLYGGKIIGDYVEKWKIQTRHGKSSDMVARTMALLGSIGAAKKRRSIAITGEKERIPGNEESGIIHALCIVDPLSTQAQRLGHLLSVIQKTVNLDLKLVMNPKSKLSELPLKRFYRLVLQPSVMFDDSGRISDSAYEAHFTALPSKQLLTLTVVPPDAWMVQSVYAVYDLDNIKLENVAGNVIARYELEHILLEGHCFDDMTGSPPRGLQFTLGTQTNPTRYDTIVMANLGYFQLKASPGAWILRLRDGKSKDIYDIVSHTNTESENSSGVSVLINSFSGRTIRIRVAKKKGKEDEKLLSEGKLEEEGEEQLSSIWSTISTSVTGGEKYDTINIFSLASGHLYERFMRIMILSTMKHTKYPVKFWLLKNYLSPHFKETLPLMAKHYGFQYELVEYRWPRWLYQQTEKQRVIYKILFLDVLFPLDVRKIIFVDADLIVRTDLMELMELDLGGAPYGFTPFCDSRSSMDGFRFWKKGYWANHLAGRKYHISALYVIDLVKFRQVAAGDRLRGQYQGLSADPNSLANLDQDLPNNMIHQVRIKSLPQEWLWCETWCDDASKANAKTIDLVGFWFSVHAVLL</sequence>
<dbReference type="PANTHER" id="PTHR11226:SF0">
    <property type="entry name" value="UDP-GLUCOSE:GLYCOPROTEIN GLUCOSYLTRANSFERASE"/>
    <property type="match status" value="1"/>
</dbReference>
<dbReference type="Pfam" id="PF18404">
    <property type="entry name" value="Glyco_transf_24"/>
    <property type="match status" value="1"/>
</dbReference>
<dbReference type="GO" id="GO:0018279">
    <property type="term" value="P:protein N-linked glycosylation via asparagine"/>
    <property type="evidence" value="ECO:0007669"/>
    <property type="project" value="TreeGrafter"/>
</dbReference>
<dbReference type="Pfam" id="PF18403">
    <property type="entry name" value="Thioredoxin_15"/>
    <property type="match status" value="1"/>
</dbReference>
<keyword evidence="4" id="KW-0808">Transferase</keyword>
<evidence type="ECO:0000256" key="7">
    <source>
        <dbReference type="SAM" id="Phobius"/>
    </source>
</evidence>
<reference evidence="12" key="1">
    <citation type="submission" date="2016-06" db="UniProtKB">
        <authorList>
            <consortium name="WormBaseParasite"/>
        </authorList>
    </citation>
    <scope>IDENTIFICATION</scope>
</reference>
<evidence type="ECO:0000313" key="12">
    <source>
        <dbReference type="WBParaSite" id="GPUH_0001206401-mRNA-1"/>
    </source>
</evidence>
<evidence type="ECO:0000259" key="9">
    <source>
        <dbReference type="Pfam" id="PF18404"/>
    </source>
</evidence>
<evidence type="ECO:0000256" key="6">
    <source>
        <dbReference type="ARBA" id="ARBA00048456"/>
    </source>
</evidence>
<evidence type="ECO:0000259" key="8">
    <source>
        <dbReference type="Pfam" id="PF18403"/>
    </source>
</evidence>
<keyword evidence="7" id="KW-0812">Transmembrane</keyword>
<dbReference type="AlphaFoldDB" id="A0A183DTK9"/>
<protein>
    <submittedName>
        <fullName evidence="12">UDP-glucose:Glycoprotein Glucosyltransferase</fullName>
    </submittedName>
</protein>
<evidence type="ECO:0000256" key="4">
    <source>
        <dbReference type="ARBA" id="ARBA00022679"/>
    </source>
</evidence>
<comment type="function">
    <text evidence="5">Recognizes glycoproteins with minor folding defects. Reglucosylates single N-glycans near the misfolded part of the protein, thus providing quality control for protein folding in the endoplasmic reticulum. Reglucosylated proteins are recognized by calreticulin for recycling to the endoplasmic reticulum and refolding or degradation.</text>
</comment>
<name>A0A183DTK9_9BILA</name>
<keyword evidence="7" id="KW-0472">Membrane</keyword>
<proteinExistence type="inferred from homology"/>
<dbReference type="GO" id="GO:0003980">
    <property type="term" value="F:UDP-glucose:glycoprotein glucosyltransferase activity"/>
    <property type="evidence" value="ECO:0007669"/>
    <property type="project" value="InterPro"/>
</dbReference>
<dbReference type="InterPro" id="IPR040497">
    <property type="entry name" value="Glyco_transf_24"/>
</dbReference>
<dbReference type="InterPro" id="IPR040525">
    <property type="entry name" value="UGGT_TRXL_4"/>
</dbReference>
<organism evidence="12">
    <name type="scientific">Gongylonema pulchrum</name>
    <dbReference type="NCBI Taxonomy" id="637853"/>
    <lineage>
        <taxon>Eukaryota</taxon>
        <taxon>Metazoa</taxon>
        <taxon>Ecdysozoa</taxon>
        <taxon>Nematoda</taxon>
        <taxon>Chromadorea</taxon>
        <taxon>Rhabditida</taxon>
        <taxon>Spirurina</taxon>
        <taxon>Spiruromorpha</taxon>
        <taxon>Spiruroidea</taxon>
        <taxon>Gongylonematidae</taxon>
        <taxon>Gongylonema</taxon>
    </lineage>
</organism>
<evidence type="ECO:0000256" key="2">
    <source>
        <dbReference type="ARBA" id="ARBA00004922"/>
    </source>
</evidence>
<feature type="domain" description="Glucosyltransferase 24 catalytic" evidence="9">
    <location>
        <begin position="573"/>
        <end position="808"/>
    </location>
</feature>
<dbReference type="GO" id="GO:0005783">
    <property type="term" value="C:endoplasmic reticulum"/>
    <property type="evidence" value="ECO:0007669"/>
    <property type="project" value="TreeGrafter"/>
</dbReference>
<accession>A0A183DTK9</accession>
<dbReference type="SUPFAM" id="SSF53448">
    <property type="entry name" value="Nucleotide-diphospho-sugar transferases"/>
    <property type="match status" value="1"/>
</dbReference>
<comment type="catalytic activity">
    <reaction evidence="6">
        <text>N(4)-(alpha-D-Man-(1-&gt;2)-alpha-D-Man-(1-&gt;2)-alpha-D-Man-(1-&gt;3)-[alpha-D-Man-(1-&gt;2)-alpha-D-Man-(1-&gt;3)-[alpha-D-Man-(1-&gt;2)-alpha-D-Man-(1-&gt;6)]-alpha-D-Man-(1-&gt;6)]-beta-D-Man-(1-&gt;4)-beta-D-GlcNAc-(1-&gt;4)-beta-D-GlcNAc)-L-asparaginyl-[protein] (N-glucan mannose isomer 9A1,2,3B1,2,3) + UDP-alpha-D-glucose = N(4)-(alpha-D-Glc-(1-&gt;3)-alpha-D-Man-(1-&gt;2)-alpha-D-Man-(1-&gt;2)-alpha-D-Man-(1-&gt;3)-[alpha-D-Man-(1-&gt;2)-alpha-D-Man-(1-&gt;3)-[alpha-D-Man-(1-&gt;2)-alpha-D-Man-(1-&gt;6)]-alpha-D-Man-(1-&gt;6)]-beta-D-Man-(1-&gt;4)-beta-D-GlcNAc-(1-&gt;4)-beta-D-GlcNAc)-L-asparaginyl-[protein] + UDP + H(+)</text>
        <dbReference type="Rhea" id="RHEA:61304"/>
        <dbReference type="Rhea" id="RHEA-COMP:14356"/>
        <dbReference type="Rhea" id="RHEA-COMP:14357"/>
        <dbReference type="ChEBI" id="CHEBI:15378"/>
        <dbReference type="ChEBI" id="CHEBI:58223"/>
        <dbReference type="ChEBI" id="CHEBI:58885"/>
        <dbReference type="ChEBI" id="CHEBI:59080"/>
        <dbReference type="ChEBI" id="CHEBI:139493"/>
    </reaction>
</comment>
<evidence type="ECO:0000313" key="11">
    <source>
        <dbReference type="Proteomes" id="UP000271098"/>
    </source>
</evidence>
<dbReference type="Gene3D" id="3.90.550.10">
    <property type="entry name" value="Spore Coat Polysaccharide Biosynthesis Protein SpsA, Chain A"/>
    <property type="match status" value="1"/>
</dbReference>
<dbReference type="GO" id="GO:0036503">
    <property type="term" value="P:ERAD pathway"/>
    <property type="evidence" value="ECO:0007669"/>
    <property type="project" value="TreeGrafter"/>
</dbReference>
<comment type="similarity">
    <text evidence="3">Belongs to the glycosyltransferase 8 family.</text>
</comment>
<keyword evidence="11" id="KW-1185">Reference proteome</keyword>
<dbReference type="OrthoDB" id="27683at2759"/>
<dbReference type="Pfam" id="PF06427">
    <property type="entry name" value="UDP-g_GGTase"/>
    <property type="match status" value="1"/>
</dbReference>
<evidence type="ECO:0000256" key="5">
    <source>
        <dbReference type="ARBA" id="ARBA00045874"/>
    </source>
</evidence>
<dbReference type="PANTHER" id="PTHR11226">
    <property type="entry name" value="UDP-GLUCOSE GLYCOPROTEIN:GLUCOSYLTRANSFERASE"/>
    <property type="match status" value="1"/>
</dbReference>
<reference evidence="10 11" key="2">
    <citation type="submission" date="2018-11" db="EMBL/GenBank/DDBJ databases">
        <authorList>
            <consortium name="Pathogen Informatics"/>
        </authorList>
    </citation>
    <scope>NUCLEOTIDE SEQUENCE [LARGE SCALE GENOMIC DNA]</scope>
</reference>
<feature type="transmembrane region" description="Helical" evidence="7">
    <location>
        <begin position="98"/>
        <end position="121"/>
    </location>
</feature>
<comment type="cofactor">
    <cofactor evidence="1">
        <name>Ca(2+)</name>
        <dbReference type="ChEBI" id="CHEBI:29108"/>
    </cofactor>
</comment>
<dbReference type="EMBL" id="UYRT01078999">
    <property type="protein sequence ID" value="VDN19754.1"/>
    <property type="molecule type" value="Genomic_DNA"/>
</dbReference>
<dbReference type="WBParaSite" id="GPUH_0001206401-mRNA-1">
    <property type="protein sequence ID" value="GPUH_0001206401-mRNA-1"/>
    <property type="gene ID" value="GPUH_0001206401"/>
</dbReference>
<dbReference type="GO" id="GO:0051082">
    <property type="term" value="F:unfolded protein binding"/>
    <property type="evidence" value="ECO:0007669"/>
    <property type="project" value="TreeGrafter"/>
</dbReference>
<evidence type="ECO:0000256" key="3">
    <source>
        <dbReference type="ARBA" id="ARBA00006351"/>
    </source>
</evidence>
<dbReference type="InterPro" id="IPR009448">
    <property type="entry name" value="UDP-g_GGtrans"/>
</dbReference>
<gene>
    <name evidence="10" type="ORF">GPUH_LOCUS12050</name>
</gene>
<comment type="pathway">
    <text evidence="2">Protein modification; protein glycosylation.</text>
</comment>
<dbReference type="Proteomes" id="UP000271098">
    <property type="component" value="Unassembled WGS sequence"/>
</dbReference>